<dbReference type="HOGENOM" id="CLU_1848759_0_0_1"/>
<protein>
    <submittedName>
        <fullName evidence="1">AlNc14C9G1211 protein</fullName>
    </submittedName>
</protein>
<reference evidence="1" key="2">
    <citation type="submission" date="2011-02" db="EMBL/GenBank/DDBJ databases">
        <authorList>
            <person name="MacLean D."/>
        </authorList>
    </citation>
    <scope>NUCLEOTIDE SEQUENCE</scope>
</reference>
<proteinExistence type="predicted"/>
<evidence type="ECO:0000313" key="1">
    <source>
        <dbReference type="EMBL" id="CCA15246.1"/>
    </source>
</evidence>
<reference evidence="1" key="1">
    <citation type="journal article" date="2011" name="PLoS Biol.">
        <title>Gene gain and loss during evolution of obligate parasitism in the white rust pathogen of Arabidopsis thaliana.</title>
        <authorList>
            <person name="Kemen E."/>
            <person name="Gardiner A."/>
            <person name="Schultz-Larsen T."/>
            <person name="Kemen A.C."/>
            <person name="Balmuth A.L."/>
            <person name="Robert-Seilaniantz A."/>
            <person name="Bailey K."/>
            <person name="Holub E."/>
            <person name="Studholme D.J."/>
            <person name="Maclean D."/>
            <person name="Jones J.D."/>
        </authorList>
    </citation>
    <scope>NUCLEOTIDE SEQUENCE</scope>
</reference>
<dbReference type="EMBL" id="FR824054">
    <property type="protein sequence ID" value="CCA15246.1"/>
    <property type="molecule type" value="Genomic_DNA"/>
</dbReference>
<organism evidence="1">
    <name type="scientific">Albugo laibachii Nc14</name>
    <dbReference type="NCBI Taxonomy" id="890382"/>
    <lineage>
        <taxon>Eukaryota</taxon>
        <taxon>Sar</taxon>
        <taxon>Stramenopiles</taxon>
        <taxon>Oomycota</taxon>
        <taxon>Peronosporomycetes</taxon>
        <taxon>Albuginales</taxon>
        <taxon>Albuginaceae</taxon>
        <taxon>Albugo</taxon>
    </lineage>
</organism>
<gene>
    <name evidence="1" type="primary">AlNc14C9G1211</name>
    <name evidence="1" type="ORF">ALNC14_013890</name>
</gene>
<sequence length="139" mass="16116">MHYDRPKLKGKEHTQTAFLQVGNKSTKIHTGHKVNWMLRILMLLLQYMLTRARVSLEHHVCPHCLLACSFTSRYHSPRSQLTTYSHKNTVHESAKLSINKLCQSLSYTHVLFPYSNPRSHSQLPLKLTFAIINQPKTSH</sequence>
<name>F0W2G0_9STRA</name>
<accession>F0W2G0</accession>
<dbReference type="AlphaFoldDB" id="F0W2G0"/>